<organism evidence="1">
    <name type="scientific">Manihot esculenta</name>
    <name type="common">Cassava</name>
    <name type="synonym">Jatropha manihot</name>
    <dbReference type="NCBI Taxonomy" id="3983"/>
    <lineage>
        <taxon>Eukaryota</taxon>
        <taxon>Viridiplantae</taxon>
        <taxon>Streptophyta</taxon>
        <taxon>Embryophyta</taxon>
        <taxon>Tracheophyta</taxon>
        <taxon>Spermatophyta</taxon>
        <taxon>Magnoliopsida</taxon>
        <taxon>eudicotyledons</taxon>
        <taxon>Gunneridae</taxon>
        <taxon>Pentapetalae</taxon>
        <taxon>rosids</taxon>
        <taxon>fabids</taxon>
        <taxon>Malpighiales</taxon>
        <taxon>Euphorbiaceae</taxon>
        <taxon>Crotonoideae</taxon>
        <taxon>Manihoteae</taxon>
        <taxon>Manihot</taxon>
    </lineage>
</organism>
<reference evidence="1" key="1">
    <citation type="submission" date="2016-02" db="EMBL/GenBank/DDBJ databases">
        <title>WGS assembly of Manihot esculenta.</title>
        <authorList>
            <person name="Bredeson J.V."/>
            <person name="Prochnik S.E."/>
            <person name="Lyons J.B."/>
            <person name="Schmutz J."/>
            <person name="Grimwood J."/>
            <person name="Vrebalov J."/>
            <person name="Bart R.S."/>
            <person name="Amuge T."/>
            <person name="Ferguson M.E."/>
            <person name="Green R."/>
            <person name="Putnam N."/>
            <person name="Stites J."/>
            <person name="Rounsley S."/>
            <person name="Rokhsar D.S."/>
        </authorList>
    </citation>
    <scope>NUCLEOTIDE SEQUENCE [LARGE SCALE GENOMIC DNA]</scope>
    <source>
        <tissue evidence="1">Leaf</tissue>
    </source>
</reference>
<sequence length="55" mass="6453">MLISFSFLFQKNGVAVAGLFLAMIRVTRFQEREKRFCSSGFSHCFLVESSRLFRR</sequence>
<dbReference type="EMBL" id="CM004387">
    <property type="protein sequence ID" value="OAY61739.1"/>
    <property type="molecule type" value="Genomic_DNA"/>
</dbReference>
<gene>
    <name evidence="1" type="ORF">MANES_01G212900</name>
</gene>
<name>A0A2C9WMN4_MANES</name>
<proteinExistence type="predicted"/>
<dbReference type="AlphaFoldDB" id="A0A2C9WMN4"/>
<accession>A0A2C9WMN4</accession>
<evidence type="ECO:0000313" key="1">
    <source>
        <dbReference type="EMBL" id="OAY61739.1"/>
    </source>
</evidence>
<protein>
    <submittedName>
        <fullName evidence="1">Uncharacterized protein</fullName>
    </submittedName>
</protein>